<sequence>MQLPVITLDNAPAGQVDLPEAFFGAEPRADIMARVVHWQLAKRRAGTHKAKGMGEVSGTTKKPYRQKGTGNARQGSLRAPQYRKGGVVHGPVVRDHGYNLNKKVRRLGLICALSAKVAAGKLIVLDAASAAEGAKTSAMVAQLKKLGWDSALVVDATVDEGFARVTRNIPKIDVLPTIGANVYDILNHDMLVVTRAGLDALAARLSGVAARGAASNGVSEESEA</sequence>
<evidence type="ECO:0000256" key="6">
    <source>
        <dbReference type="SAM" id="MobiDB-lite"/>
    </source>
</evidence>
<proteinExistence type="inferred from homology"/>
<feature type="region of interest" description="Disordered" evidence="6">
    <location>
        <begin position="47"/>
        <end position="77"/>
    </location>
</feature>
<evidence type="ECO:0000256" key="2">
    <source>
        <dbReference type="ARBA" id="ARBA00022980"/>
    </source>
</evidence>
<dbReference type="PANTHER" id="PTHR10746">
    <property type="entry name" value="50S RIBOSOMAL PROTEIN L4"/>
    <property type="match status" value="1"/>
</dbReference>
<accession>A0ABX1EE69</accession>
<dbReference type="Proteomes" id="UP000787635">
    <property type="component" value="Unassembled WGS sequence"/>
</dbReference>
<keyword evidence="3 5" id="KW-0687">Ribonucleoprotein</keyword>
<dbReference type="EMBL" id="JAAVNE010000062">
    <property type="protein sequence ID" value="NKC34043.1"/>
    <property type="molecule type" value="Genomic_DNA"/>
</dbReference>
<name>A0ABX1EE69_9PROT</name>
<dbReference type="SUPFAM" id="SSF52166">
    <property type="entry name" value="Ribosomal protein L4"/>
    <property type="match status" value="1"/>
</dbReference>
<evidence type="ECO:0000256" key="3">
    <source>
        <dbReference type="ARBA" id="ARBA00023274"/>
    </source>
</evidence>
<dbReference type="PANTHER" id="PTHR10746:SF6">
    <property type="entry name" value="LARGE RIBOSOMAL SUBUNIT PROTEIN UL4M"/>
    <property type="match status" value="1"/>
</dbReference>
<comment type="subunit">
    <text evidence="5">Part of the 50S ribosomal subunit.</text>
</comment>
<dbReference type="InterPro" id="IPR002136">
    <property type="entry name" value="Ribosomal_uL4"/>
</dbReference>
<reference evidence="7 8" key="1">
    <citation type="submission" date="2020-03" db="EMBL/GenBank/DDBJ databases">
        <title>Roseomonas selenitidurans sp. nov. isolated from urban soil.</title>
        <authorList>
            <person name="Liu H."/>
        </authorList>
    </citation>
    <scope>NUCLEOTIDE SEQUENCE [LARGE SCALE GENOMIC DNA]</scope>
    <source>
        <strain evidence="7 8">BU-1</strain>
    </source>
</reference>
<protein>
    <recommendedName>
        <fullName evidence="4 5">Large ribosomal subunit protein uL4</fullName>
    </recommendedName>
</protein>
<evidence type="ECO:0000256" key="5">
    <source>
        <dbReference type="HAMAP-Rule" id="MF_01328"/>
    </source>
</evidence>
<comment type="function">
    <text evidence="5">Forms part of the polypeptide exit tunnel.</text>
</comment>
<comment type="caution">
    <text evidence="7">The sequence shown here is derived from an EMBL/GenBank/DDBJ whole genome shotgun (WGS) entry which is preliminary data.</text>
</comment>
<dbReference type="RefSeq" id="WP_168034765.1">
    <property type="nucleotide sequence ID" value="NZ_JAAVNE010000062.1"/>
</dbReference>
<dbReference type="GO" id="GO:0005840">
    <property type="term" value="C:ribosome"/>
    <property type="evidence" value="ECO:0007669"/>
    <property type="project" value="UniProtKB-KW"/>
</dbReference>
<keyword evidence="8" id="KW-1185">Reference proteome</keyword>
<dbReference type="InterPro" id="IPR023574">
    <property type="entry name" value="Ribosomal_uL4_dom_sf"/>
</dbReference>
<organism evidence="7 8">
    <name type="scientific">Falsiroseomonas selenitidurans</name>
    <dbReference type="NCBI Taxonomy" id="2716335"/>
    <lineage>
        <taxon>Bacteria</taxon>
        <taxon>Pseudomonadati</taxon>
        <taxon>Pseudomonadota</taxon>
        <taxon>Alphaproteobacteria</taxon>
        <taxon>Acetobacterales</taxon>
        <taxon>Roseomonadaceae</taxon>
        <taxon>Falsiroseomonas</taxon>
    </lineage>
</organism>
<gene>
    <name evidence="5 7" type="primary">rplD</name>
    <name evidence="7" type="ORF">HEQ75_24505</name>
</gene>
<dbReference type="InterPro" id="IPR013005">
    <property type="entry name" value="Ribosomal_uL4-like"/>
</dbReference>
<comment type="similarity">
    <text evidence="1 5">Belongs to the universal ribosomal protein uL4 family.</text>
</comment>
<evidence type="ECO:0000313" key="8">
    <source>
        <dbReference type="Proteomes" id="UP000787635"/>
    </source>
</evidence>
<keyword evidence="5" id="KW-0694">RNA-binding</keyword>
<dbReference type="Gene3D" id="3.40.1370.10">
    <property type="match status" value="1"/>
</dbReference>
<comment type="function">
    <text evidence="5">One of the primary rRNA binding proteins, this protein initially binds near the 5'-end of the 23S rRNA. It is important during the early stages of 50S assembly. It makes multiple contacts with different domains of the 23S rRNA in the assembled 50S subunit and ribosome.</text>
</comment>
<keyword evidence="5" id="KW-0699">rRNA-binding</keyword>
<dbReference type="HAMAP" id="MF_01328_B">
    <property type="entry name" value="Ribosomal_uL4_B"/>
    <property type="match status" value="1"/>
</dbReference>
<keyword evidence="2 5" id="KW-0689">Ribosomal protein</keyword>
<evidence type="ECO:0000313" key="7">
    <source>
        <dbReference type="EMBL" id="NKC34043.1"/>
    </source>
</evidence>
<evidence type="ECO:0000256" key="4">
    <source>
        <dbReference type="ARBA" id="ARBA00035244"/>
    </source>
</evidence>
<dbReference type="NCBIfam" id="TIGR03953">
    <property type="entry name" value="rplD_bact"/>
    <property type="match status" value="1"/>
</dbReference>
<evidence type="ECO:0000256" key="1">
    <source>
        <dbReference type="ARBA" id="ARBA00010528"/>
    </source>
</evidence>
<dbReference type="Pfam" id="PF00573">
    <property type="entry name" value="Ribosomal_L4"/>
    <property type="match status" value="1"/>
</dbReference>